<protein>
    <submittedName>
        <fullName evidence="1">Uncharacterized protein</fullName>
    </submittedName>
</protein>
<organism evidence="1 2">
    <name type="scientific">Dacryopinax primogenitus (strain DJM 731)</name>
    <name type="common">Brown rot fungus</name>
    <dbReference type="NCBI Taxonomy" id="1858805"/>
    <lineage>
        <taxon>Eukaryota</taxon>
        <taxon>Fungi</taxon>
        <taxon>Dikarya</taxon>
        <taxon>Basidiomycota</taxon>
        <taxon>Agaricomycotina</taxon>
        <taxon>Dacrymycetes</taxon>
        <taxon>Dacrymycetales</taxon>
        <taxon>Dacrymycetaceae</taxon>
        <taxon>Dacryopinax</taxon>
    </lineage>
</organism>
<dbReference type="GeneID" id="63688304"/>
<keyword evidence="2" id="KW-1185">Reference proteome</keyword>
<gene>
    <name evidence="1" type="ORF">DACRYDRAFT_23443</name>
</gene>
<dbReference type="EMBL" id="JH795868">
    <property type="protein sequence ID" value="EJT99891.1"/>
    <property type="molecule type" value="Genomic_DNA"/>
</dbReference>
<accession>M5G1W5</accession>
<proteinExistence type="predicted"/>
<sequence>MTTMRNPEARSRPGIFSRAKHNNATVRAANRWVGDKFPEEPSEDLPVQLRLDVSPDILQAQPDMPSHVYMVWVIGTMMEHGVQQVVERRVHLTGSPGDYAHYTDDIRAVEAASTSYTELLLGNYTALQRKRILTLAEDVPFSPHWARNTCKTWMWLLLSAMNTEGLLNPPLLAGTTQETAIADPRENALGQQLIDRLVTGRPLWLRALAAEA</sequence>
<dbReference type="HOGENOM" id="CLU_1299667_0_0_1"/>
<evidence type="ECO:0000313" key="1">
    <source>
        <dbReference type="EMBL" id="EJT99891.1"/>
    </source>
</evidence>
<dbReference type="OrthoDB" id="3235294at2759"/>
<name>M5G1W5_DACPD</name>
<dbReference type="RefSeq" id="XP_040626789.1">
    <property type="nucleotide sequence ID" value="XM_040773242.1"/>
</dbReference>
<dbReference type="Proteomes" id="UP000030653">
    <property type="component" value="Unassembled WGS sequence"/>
</dbReference>
<dbReference type="AlphaFoldDB" id="M5G1W5"/>
<reference evidence="1 2" key="1">
    <citation type="journal article" date="2012" name="Science">
        <title>The Paleozoic origin of enzymatic lignin decomposition reconstructed from 31 fungal genomes.</title>
        <authorList>
            <person name="Floudas D."/>
            <person name="Binder M."/>
            <person name="Riley R."/>
            <person name="Barry K."/>
            <person name="Blanchette R.A."/>
            <person name="Henrissat B."/>
            <person name="Martinez A.T."/>
            <person name="Otillar R."/>
            <person name="Spatafora J.W."/>
            <person name="Yadav J.S."/>
            <person name="Aerts A."/>
            <person name="Benoit I."/>
            <person name="Boyd A."/>
            <person name="Carlson A."/>
            <person name="Copeland A."/>
            <person name="Coutinho P.M."/>
            <person name="de Vries R.P."/>
            <person name="Ferreira P."/>
            <person name="Findley K."/>
            <person name="Foster B."/>
            <person name="Gaskell J."/>
            <person name="Glotzer D."/>
            <person name="Gorecki P."/>
            <person name="Heitman J."/>
            <person name="Hesse C."/>
            <person name="Hori C."/>
            <person name="Igarashi K."/>
            <person name="Jurgens J.A."/>
            <person name="Kallen N."/>
            <person name="Kersten P."/>
            <person name="Kohler A."/>
            <person name="Kuees U."/>
            <person name="Kumar T.K.A."/>
            <person name="Kuo A."/>
            <person name="LaButti K."/>
            <person name="Larrondo L.F."/>
            <person name="Lindquist E."/>
            <person name="Ling A."/>
            <person name="Lombard V."/>
            <person name="Lucas S."/>
            <person name="Lundell T."/>
            <person name="Martin R."/>
            <person name="McLaughlin D.J."/>
            <person name="Morgenstern I."/>
            <person name="Morin E."/>
            <person name="Murat C."/>
            <person name="Nagy L.G."/>
            <person name="Nolan M."/>
            <person name="Ohm R.A."/>
            <person name="Patyshakuliyeva A."/>
            <person name="Rokas A."/>
            <person name="Ruiz-Duenas F.J."/>
            <person name="Sabat G."/>
            <person name="Salamov A."/>
            <person name="Samejima M."/>
            <person name="Schmutz J."/>
            <person name="Slot J.C."/>
            <person name="St John F."/>
            <person name="Stenlid J."/>
            <person name="Sun H."/>
            <person name="Sun S."/>
            <person name="Syed K."/>
            <person name="Tsang A."/>
            <person name="Wiebenga A."/>
            <person name="Young D."/>
            <person name="Pisabarro A."/>
            <person name="Eastwood D.C."/>
            <person name="Martin F."/>
            <person name="Cullen D."/>
            <person name="Grigoriev I.V."/>
            <person name="Hibbett D.S."/>
        </authorList>
    </citation>
    <scope>NUCLEOTIDE SEQUENCE [LARGE SCALE GENOMIC DNA]</scope>
    <source>
        <strain evidence="1 2">DJM-731 SS1</strain>
    </source>
</reference>
<evidence type="ECO:0000313" key="2">
    <source>
        <dbReference type="Proteomes" id="UP000030653"/>
    </source>
</evidence>